<protein>
    <submittedName>
        <fullName evidence="1">Uncharacterized protein</fullName>
    </submittedName>
</protein>
<dbReference type="Proteomes" id="UP000321577">
    <property type="component" value="Unassembled WGS sequence"/>
</dbReference>
<dbReference type="EMBL" id="BKAG01000001">
    <property type="protein sequence ID" value="GEP40915.1"/>
    <property type="molecule type" value="Genomic_DNA"/>
</dbReference>
<dbReference type="RefSeq" id="WP_170266508.1">
    <property type="nucleotide sequence ID" value="NZ_BKAG01000001.1"/>
</dbReference>
<name>A0A512M2F7_9BACT</name>
<evidence type="ECO:0000313" key="2">
    <source>
        <dbReference type="Proteomes" id="UP000321577"/>
    </source>
</evidence>
<gene>
    <name evidence="1" type="ORF">BGE01nite_02060</name>
</gene>
<organism evidence="1 2">
    <name type="scientific">Brevifollis gellanilyticus</name>
    <dbReference type="NCBI Taxonomy" id="748831"/>
    <lineage>
        <taxon>Bacteria</taxon>
        <taxon>Pseudomonadati</taxon>
        <taxon>Verrucomicrobiota</taxon>
        <taxon>Verrucomicrobiia</taxon>
        <taxon>Verrucomicrobiales</taxon>
        <taxon>Verrucomicrobiaceae</taxon>
    </lineage>
</organism>
<sequence length="279" mass="31594">MKPYTGLATAGNSPVLALSPMAFRTSHLKDLCPNKAAECVHTNYYMDSSNTYIDDVSNKAPTPISPPETRRPLDTSHWERANKAQGLLAKMGADESPRIPPRPLQPCRLADMRIQEAATDAGIPVRTADICKPNAQVWFRCLGEEQHWHLFHTFTPQGESDSIYFVSPDIVDQLGSIVRTKRLVPYITLQSLIRFWPITESGRFNSWNDSAREIAGAARLEWRRMTASLTRGRYESLRPSRPKPDPEPVYQEELDALLERALADKWILTLDHPAVRDLF</sequence>
<evidence type="ECO:0000313" key="1">
    <source>
        <dbReference type="EMBL" id="GEP40915.1"/>
    </source>
</evidence>
<proteinExistence type="predicted"/>
<keyword evidence="2" id="KW-1185">Reference proteome</keyword>
<accession>A0A512M2F7</accession>
<comment type="caution">
    <text evidence="1">The sequence shown here is derived from an EMBL/GenBank/DDBJ whole genome shotgun (WGS) entry which is preliminary data.</text>
</comment>
<dbReference type="AlphaFoldDB" id="A0A512M2F7"/>
<reference evidence="1 2" key="1">
    <citation type="submission" date="2019-07" db="EMBL/GenBank/DDBJ databases">
        <title>Whole genome shotgun sequence of Brevifollis gellanilyticus NBRC 108608.</title>
        <authorList>
            <person name="Hosoyama A."/>
            <person name="Uohara A."/>
            <person name="Ohji S."/>
            <person name="Ichikawa N."/>
        </authorList>
    </citation>
    <scope>NUCLEOTIDE SEQUENCE [LARGE SCALE GENOMIC DNA]</scope>
    <source>
        <strain evidence="1 2">NBRC 108608</strain>
    </source>
</reference>